<dbReference type="InterPro" id="IPR013023">
    <property type="entry name" value="KARI"/>
</dbReference>
<comment type="catalytic activity">
    <reaction evidence="10">
        <text>(2R,3R)-2,3-dihydroxy-3-methylpentanoate + NADP(+) = (S)-2-ethyl-2-hydroxy-3-oxobutanoate + NADPH + H(+)</text>
        <dbReference type="Rhea" id="RHEA:13493"/>
        <dbReference type="ChEBI" id="CHEBI:15378"/>
        <dbReference type="ChEBI" id="CHEBI:49256"/>
        <dbReference type="ChEBI" id="CHEBI:49258"/>
        <dbReference type="ChEBI" id="CHEBI:57783"/>
        <dbReference type="ChEBI" id="CHEBI:58349"/>
        <dbReference type="EC" id="1.1.1.86"/>
    </reaction>
</comment>
<keyword evidence="7 10" id="KW-0460">Magnesium</keyword>
<comment type="similarity">
    <text evidence="4 10 11">Belongs to the ketol-acid reductoisomerase family.</text>
</comment>
<comment type="function">
    <text evidence="1 10">Involved in the biosynthesis of branched-chain amino acids (BCAA). Catalyzes an alkyl-migration followed by a ketol-acid reduction of (S)-2-acetolactate (S2AL) to yield (R)-2,3-dihydroxy-isovalerate. In the isomerase reaction, S2AL is rearranged via a Mg-dependent methyl migration to produce 3-hydroxy-3-methyl-2-ketobutyrate (HMKB). In the reductase reaction, this 2-ketoacid undergoes a metal-dependent reduction by NADPH to yield (R)-2,3-dihydroxy-isovalerate.</text>
</comment>
<evidence type="ECO:0000313" key="16">
    <source>
        <dbReference type="Proteomes" id="UP000440066"/>
    </source>
</evidence>
<dbReference type="UniPathway" id="UPA00047">
    <property type="reaction ID" value="UER00056"/>
</dbReference>
<dbReference type="GO" id="GO:0050661">
    <property type="term" value="F:NADP binding"/>
    <property type="evidence" value="ECO:0007669"/>
    <property type="project" value="InterPro"/>
</dbReference>
<feature type="binding site" evidence="10">
    <location>
        <position position="52"/>
    </location>
    <ligand>
        <name>NADP(+)</name>
        <dbReference type="ChEBI" id="CHEBI:58349"/>
    </ligand>
</feature>
<protein>
    <recommendedName>
        <fullName evidence="10">Ketol-acid reductoisomerase (NADP(+))</fullName>
        <shortName evidence="10">KARI</shortName>
        <ecNumber evidence="10">1.1.1.86</ecNumber>
    </recommendedName>
    <alternativeName>
        <fullName evidence="10">Acetohydroxy-acid isomeroreductase</fullName>
        <shortName evidence="10">AHIR</shortName>
    </alternativeName>
    <alternativeName>
        <fullName evidence="10">Alpha-keto-beta-hydroxylacyl reductoisomerase</fullName>
    </alternativeName>
</protein>
<dbReference type="SUPFAM" id="SSF51735">
    <property type="entry name" value="NAD(P)-binding Rossmann-fold domains"/>
    <property type="match status" value="1"/>
</dbReference>
<feature type="binding site" evidence="10 11">
    <location>
        <position position="251"/>
    </location>
    <ligand>
        <name>substrate</name>
    </ligand>
</feature>
<feature type="binding site" evidence="10 11">
    <location>
        <position position="194"/>
    </location>
    <ligand>
        <name>Mg(2+)</name>
        <dbReference type="ChEBI" id="CHEBI:18420"/>
        <label>1</label>
    </ligand>
</feature>
<dbReference type="NCBIfam" id="NF004017">
    <property type="entry name" value="PRK05479.1"/>
    <property type="match status" value="1"/>
</dbReference>
<feature type="binding site" evidence="10 11">
    <location>
        <position position="226"/>
    </location>
    <ligand>
        <name>Mg(2+)</name>
        <dbReference type="ChEBI" id="CHEBI:18420"/>
        <label>2</label>
    </ligand>
</feature>
<dbReference type="GO" id="GO:0016853">
    <property type="term" value="F:isomerase activity"/>
    <property type="evidence" value="ECO:0007669"/>
    <property type="project" value="UniProtKB-KW"/>
</dbReference>
<dbReference type="Proteomes" id="UP000440066">
    <property type="component" value="Unassembled WGS sequence"/>
</dbReference>
<dbReference type="AlphaFoldDB" id="A0A844BXX1"/>
<accession>A0A844BXX1</accession>
<dbReference type="PROSITE" id="PS51850">
    <property type="entry name" value="KARI_N"/>
    <property type="match status" value="1"/>
</dbReference>
<feature type="binding site" evidence="10">
    <location>
        <begin position="25"/>
        <end position="28"/>
    </location>
    <ligand>
        <name>NADP(+)</name>
        <dbReference type="ChEBI" id="CHEBI:58349"/>
    </ligand>
</feature>
<feature type="active site" evidence="10">
    <location>
        <position position="107"/>
    </location>
</feature>
<evidence type="ECO:0000256" key="7">
    <source>
        <dbReference type="ARBA" id="ARBA00022842"/>
    </source>
</evidence>
<evidence type="ECO:0000256" key="3">
    <source>
        <dbReference type="ARBA" id="ARBA00004885"/>
    </source>
</evidence>
<dbReference type="PANTHER" id="PTHR21371:SF1">
    <property type="entry name" value="KETOL-ACID REDUCTOISOMERASE, MITOCHONDRIAL"/>
    <property type="match status" value="1"/>
</dbReference>
<dbReference type="HAMAP" id="MF_00435">
    <property type="entry name" value="IlvC"/>
    <property type="match status" value="1"/>
</dbReference>
<dbReference type="GO" id="GO:0009097">
    <property type="term" value="P:isoleucine biosynthetic process"/>
    <property type="evidence" value="ECO:0007669"/>
    <property type="project" value="UniProtKB-UniRule"/>
</dbReference>
<gene>
    <name evidence="10 14" type="primary">ilvC</name>
    <name evidence="15" type="ORF">GF867_01750</name>
    <name evidence="14" type="ORF">GIY11_04575</name>
</gene>
<dbReference type="NCBIfam" id="TIGR00465">
    <property type="entry name" value="ilvC"/>
    <property type="match status" value="1"/>
</dbReference>
<evidence type="ECO:0000256" key="9">
    <source>
        <dbReference type="ARBA" id="ARBA00023304"/>
    </source>
</evidence>
<evidence type="ECO:0000313" key="17">
    <source>
        <dbReference type="Proteomes" id="UP000469870"/>
    </source>
</evidence>
<name>A0A844BXX1_9LACT</name>
<comment type="caution">
    <text evidence="14">The sequence shown here is derived from an EMBL/GenBank/DDBJ whole genome shotgun (WGS) entry which is preliminary data.</text>
</comment>
<reference evidence="15 16" key="1">
    <citation type="submission" date="2019-11" db="EMBL/GenBank/DDBJ databases">
        <title>Characterisation of Fundicoccus ignavus gen. nov. sp. nov., a novel genus of the family Aerococcaceae from bulk tank milk.</title>
        <authorList>
            <person name="Siebert A."/>
            <person name="Huptas C."/>
            <person name="Wenning M."/>
            <person name="Scherer S."/>
            <person name="Doll E.V."/>
        </authorList>
    </citation>
    <scope>NUCLEOTIDE SEQUENCE [LARGE SCALE GENOMIC DNA]</scope>
    <source>
        <strain evidence="15 16">DSM 109652</strain>
    </source>
</reference>
<feature type="binding site" evidence="10 11">
    <location>
        <position position="190"/>
    </location>
    <ligand>
        <name>Mg(2+)</name>
        <dbReference type="ChEBI" id="CHEBI:18420"/>
        <label>2</label>
    </ligand>
</feature>
<dbReference type="PANTHER" id="PTHR21371">
    <property type="entry name" value="KETOL-ACID REDUCTOISOMERASE, MITOCHONDRIAL"/>
    <property type="match status" value="1"/>
</dbReference>
<sequence>MTKVLYDTNISTAILEDKTIAIIGYGSQGHAHSQNLRDSGFKVVVGLREGKSFDAAKEDGFDVKSVAEATKEADVIMVLLPDERQAEVYDNSIKDNLEAGNALVFAHGFNIHYNQIVAPEDVDVFLVAPKGPGHLVRRTFEEGAGVPALVGVHQDATGHAKEIGLAYAVGVGAGRAGILETTFKEETETDLFGEQAVLCGGVSHLIKAGFEVLTEAGYQPESAYFEVLHELKLIVDLIYEGGLENMRYSISDTAEWGDYVSGPRVVTSDTKEAMKGILKDIQDGEFARNWILENQTNRPKFNAIKRHEKEHPITAVGKELRGLMPFIGDSLVD</sequence>
<comment type="catalytic activity">
    <reaction evidence="10">
        <text>(2R)-2,3-dihydroxy-3-methylbutanoate + NADP(+) = (2S)-2-acetolactate + NADPH + H(+)</text>
        <dbReference type="Rhea" id="RHEA:22068"/>
        <dbReference type="ChEBI" id="CHEBI:15378"/>
        <dbReference type="ChEBI" id="CHEBI:49072"/>
        <dbReference type="ChEBI" id="CHEBI:57783"/>
        <dbReference type="ChEBI" id="CHEBI:58349"/>
        <dbReference type="ChEBI" id="CHEBI:58476"/>
        <dbReference type="EC" id="1.1.1.86"/>
    </reaction>
</comment>
<dbReference type="EC" id="1.1.1.86" evidence="10"/>
<dbReference type="FunFam" id="3.40.50.720:FF:000023">
    <property type="entry name" value="Ketol-acid reductoisomerase (NADP(+))"/>
    <property type="match status" value="1"/>
</dbReference>
<dbReference type="NCBIfam" id="NF009940">
    <property type="entry name" value="PRK13403.1"/>
    <property type="match status" value="1"/>
</dbReference>
<dbReference type="PROSITE" id="PS51851">
    <property type="entry name" value="KARI_C"/>
    <property type="match status" value="1"/>
</dbReference>
<keyword evidence="8 10" id="KW-0560">Oxidoreductase</keyword>
<dbReference type="GO" id="GO:0000287">
    <property type="term" value="F:magnesium ion binding"/>
    <property type="evidence" value="ECO:0007669"/>
    <property type="project" value="UniProtKB-UniRule"/>
</dbReference>
<dbReference type="SUPFAM" id="SSF48179">
    <property type="entry name" value="6-phosphogluconate dehydrogenase C-terminal domain-like"/>
    <property type="match status" value="1"/>
</dbReference>
<dbReference type="InterPro" id="IPR008927">
    <property type="entry name" value="6-PGluconate_DH-like_C_sf"/>
</dbReference>
<keyword evidence="9 10" id="KW-0100">Branched-chain amino acid biosynthesis</keyword>
<keyword evidence="5 10" id="KW-0028">Amino-acid biosynthesis</keyword>
<dbReference type="UniPathway" id="UPA00049">
    <property type="reaction ID" value="UER00060"/>
</dbReference>
<feature type="binding site" evidence="10">
    <location>
        <position position="133"/>
    </location>
    <ligand>
        <name>NADP(+)</name>
        <dbReference type="ChEBI" id="CHEBI:58349"/>
    </ligand>
</feature>
<dbReference type="InterPro" id="IPR036291">
    <property type="entry name" value="NAD(P)-bd_dom_sf"/>
</dbReference>
<feature type="binding site" evidence="10 11">
    <location>
        <position position="230"/>
    </location>
    <ligand>
        <name>Mg(2+)</name>
        <dbReference type="ChEBI" id="CHEBI:18420"/>
        <label>2</label>
    </ligand>
</feature>
<dbReference type="PIRSF" id="PIRSF000116">
    <property type="entry name" value="IlvC_gammaproteo"/>
    <property type="match status" value="1"/>
</dbReference>
<dbReference type="Proteomes" id="UP000469870">
    <property type="component" value="Unassembled WGS sequence"/>
</dbReference>
<comment type="cofactor">
    <cofactor evidence="10">
        <name>Mg(2+)</name>
        <dbReference type="ChEBI" id="CHEBI:18420"/>
    </cofactor>
    <text evidence="10">Binds 2 magnesium ions per subunit.</text>
</comment>
<proteinExistence type="inferred from homology"/>
<evidence type="ECO:0000256" key="6">
    <source>
        <dbReference type="ARBA" id="ARBA00022723"/>
    </source>
</evidence>
<evidence type="ECO:0000256" key="8">
    <source>
        <dbReference type="ARBA" id="ARBA00023002"/>
    </source>
</evidence>
<dbReference type="EMBL" id="WJQR01000003">
    <property type="protein sequence ID" value="MRI81287.1"/>
    <property type="molecule type" value="Genomic_DNA"/>
</dbReference>
<keyword evidence="6 10" id="KW-0479">Metal-binding</keyword>
<evidence type="ECO:0000256" key="10">
    <source>
        <dbReference type="HAMAP-Rule" id="MF_00435"/>
    </source>
</evidence>
<evidence type="ECO:0000259" key="12">
    <source>
        <dbReference type="PROSITE" id="PS51850"/>
    </source>
</evidence>
<comment type="caution">
    <text evidence="10">Lacks conserved residue(s) required for the propagation of feature annotation.</text>
</comment>
<evidence type="ECO:0000256" key="5">
    <source>
        <dbReference type="ARBA" id="ARBA00022605"/>
    </source>
</evidence>
<keyword evidence="14" id="KW-0413">Isomerase</keyword>
<comment type="pathway">
    <text evidence="3 10">Amino-acid biosynthesis; L-isoleucine biosynthesis; L-isoleucine from 2-oxobutanoate: step 2/4.</text>
</comment>
<evidence type="ECO:0000256" key="4">
    <source>
        <dbReference type="ARBA" id="ARBA00010318"/>
    </source>
</evidence>
<evidence type="ECO:0000256" key="11">
    <source>
        <dbReference type="PROSITE-ProRule" id="PRU01198"/>
    </source>
</evidence>
<feature type="binding site" evidence="10">
    <location>
        <position position="48"/>
    </location>
    <ligand>
        <name>NADP(+)</name>
        <dbReference type="ChEBI" id="CHEBI:58349"/>
    </ligand>
</feature>
<dbReference type="InterPro" id="IPR000506">
    <property type="entry name" value="KARI_C"/>
</dbReference>
<feature type="domain" description="KARI C-terminal knotted" evidence="13">
    <location>
        <begin position="182"/>
        <end position="327"/>
    </location>
</feature>
<comment type="pathway">
    <text evidence="2 10">Amino-acid biosynthesis; L-valine biosynthesis; L-valine from pyruvate: step 2/4.</text>
</comment>
<keyword evidence="10" id="KW-0521">NADP</keyword>
<evidence type="ECO:0000313" key="15">
    <source>
        <dbReference type="EMBL" id="MRJ46299.1"/>
    </source>
</evidence>
<evidence type="ECO:0000259" key="13">
    <source>
        <dbReference type="PROSITE" id="PS51851"/>
    </source>
</evidence>
<organism evidence="14 17">
    <name type="scientific">Fundicoccus ignavus</name>
    <dbReference type="NCBI Taxonomy" id="2664442"/>
    <lineage>
        <taxon>Bacteria</taxon>
        <taxon>Bacillati</taxon>
        <taxon>Bacillota</taxon>
        <taxon>Bacilli</taxon>
        <taxon>Lactobacillales</taxon>
        <taxon>Aerococcaceae</taxon>
        <taxon>Fundicoccus</taxon>
    </lineage>
</organism>
<evidence type="ECO:0000313" key="14">
    <source>
        <dbReference type="EMBL" id="MRI81287.1"/>
    </source>
</evidence>
<dbReference type="InterPro" id="IPR014359">
    <property type="entry name" value="KARI_prok"/>
</dbReference>
<dbReference type="InterPro" id="IPR013116">
    <property type="entry name" value="KARI_N"/>
</dbReference>
<reference evidence="14 17" key="2">
    <citation type="submission" date="2019-11" db="EMBL/GenBank/DDBJ databases">
        <title>Characterisation of Fundicoccus ignavus gen. nov. sp. nov., a novel genus of the family Aerococcaceae isolated from bulk tank milk.</title>
        <authorList>
            <person name="Siebert A."/>
            <person name="Huptas C."/>
            <person name="Wenning M."/>
            <person name="Scherer S."/>
            <person name="Doll E.V."/>
        </authorList>
    </citation>
    <scope>NUCLEOTIDE SEQUENCE [LARGE SCALE GENOMIC DNA]</scope>
    <source>
        <strain evidence="14 17">DSM 109653</strain>
    </source>
</reference>
<dbReference type="Pfam" id="PF07991">
    <property type="entry name" value="KARI_N"/>
    <property type="match status" value="1"/>
</dbReference>
<dbReference type="Gene3D" id="6.10.240.10">
    <property type="match status" value="1"/>
</dbReference>
<dbReference type="GO" id="GO:0005829">
    <property type="term" value="C:cytosol"/>
    <property type="evidence" value="ECO:0007669"/>
    <property type="project" value="TreeGrafter"/>
</dbReference>
<dbReference type="GO" id="GO:0009099">
    <property type="term" value="P:L-valine biosynthetic process"/>
    <property type="evidence" value="ECO:0007669"/>
    <property type="project" value="UniProtKB-UniRule"/>
</dbReference>
<feature type="domain" description="KARI N-terminal Rossmann" evidence="12">
    <location>
        <begin position="2"/>
        <end position="181"/>
    </location>
</feature>
<dbReference type="RefSeq" id="WP_153831391.1">
    <property type="nucleotide sequence ID" value="NZ_WJQR01000003.1"/>
</dbReference>
<dbReference type="Gene3D" id="3.40.50.720">
    <property type="entry name" value="NAD(P)-binding Rossmann-like Domain"/>
    <property type="match status" value="1"/>
</dbReference>
<evidence type="ECO:0000256" key="1">
    <source>
        <dbReference type="ARBA" id="ARBA00002172"/>
    </source>
</evidence>
<dbReference type="Pfam" id="PF01450">
    <property type="entry name" value="KARI_C"/>
    <property type="match status" value="1"/>
</dbReference>
<dbReference type="GO" id="GO:0004455">
    <property type="term" value="F:ketol-acid reductoisomerase activity"/>
    <property type="evidence" value="ECO:0007669"/>
    <property type="project" value="UniProtKB-UniRule"/>
</dbReference>
<evidence type="ECO:0000256" key="2">
    <source>
        <dbReference type="ARBA" id="ARBA00004864"/>
    </source>
</evidence>
<dbReference type="EMBL" id="WJQT01000001">
    <property type="protein sequence ID" value="MRJ46299.1"/>
    <property type="molecule type" value="Genomic_DNA"/>
</dbReference>
<feature type="binding site" evidence="10 11">
    <location>
        <position position="190"/>
    </location>
    <ligand>
        <name>Mg(2+)</name>
        <dbReference type="ChEBI" id="CHEBI:18420"/>
        <label>1</label>
    </ligand>
</feature>